<evidence type="ECO:0000256" key="1">
    <source>
        <dbReference type="SAM" id="MobiDB-lite"/>
    </source>
</evidence>
<sequence>MSSPFSLLGSSHFDPFLSRSTSPNNLVSAINASWVRVDTSPGGETLEIHRSLSTSKYQYSLTWYAFSSPKFLIVFPQLCLPYLLLVLKYIAS</sequence>
<dbReference type="Proteomes" id="UP001152523">
    <property type="component" value="Unassembled WGS sequence"/>
</dbReference>
<keyword evidence="3" id="KW-1185">Reference proteome</keyword>
<name>A0AAV0CY90_9ASTE</name>
<organism evidence="2 3">
    <name type="scientific">Cuscuta epithymum</name>
    <dbReference type="NCBI Taxonomy" id="186058"/>
    <lineage>
        <taxon>Eukaryota</taxon>
        <taxon>Viridiplantae</taxon>
        <taxon>Streptophyta</taxon>
        <taxon>Embryophyta</taxon>
        <taxon>Tracheophyta</taxon>
        <taxon>Spermatophyta</taxon>
        <taxon>Magnoliopsida</taxon>
        <taxon>eudicotyledons</taxon>
        <taxon>Gunneridae</taxon>
        <taxon>Pentapetalae</taxon>
        <taxon>asterids</taxon>
        <taxon>lamiids</taxon>
        <taxon>Solanales</taxon>
        <taxon>Convolvulaceae</taxon>
        <taxon>Cuscuteae</taxon>
        <taxon>Cuscuta</taxon>
        <taxon>Cuscuta subgen. Cuscuta</taxon>
    </lineage>
</organism>
<dbReference type="EMBL" id="CAMAPF010000050">
    <property type="protein sequence ID" value="CAH9085364.1"/>
    <property type="molecule type" value="Genomic_DNA"/>
</dbReference>
<dbReference type="AlphaFoldDB" id="A0AAV0CY90"/>
<comment type="caution">
    <text evidence="2">The sequence shown here is derived from an EMBL/GenBank/DDBJ whole genome shotgun (WGS) entry which is preliminary data.</text>
</comment>
<evidence type="ECO:0000313" key="3">
    <source>
        <dbReference type="Proteomes" id="UP001152523"/>
    </source>
</evidence>
<gene>
    <name evidence="2" type="ORF">CEPIT_LOCUS9254</name>
</gene>
<protein>
    <submittedName>
        <fullName evidence="2">Uncharacterized protein</fullName>
    </submittedName>
</protein>
<feature type="region of interest" description="Disordered" evidence="1">
    <location>
        <begin position="1"/>
        <end position="21"/>
    </location>
</feature>
<reference evidence="2" key="1">
    <citation type="submission" date="2022-07" db="EMBL/GenBank/DDBJ databases">
        <authorList>
            <person name="Macas J."/>
            <person name="Novak P."/>
            <person name="Neumann P."/>
        </authorList>
    </citation>
    <scope>NUCLEOTIDE SEQUENCE</scope>
</reference>
<evidence type="ECO:0000313" key="2">
    <source>
        <dbReference type="EMBL" id="CAH9085364.1"/>
    </source>
</evidence>
<proteinExistence type="predicted"/>
<accession>A0AAV0CY90</accession>